<gene>
    <name evidence="1" type="ORF">FVB9532_03380</name>
</gene>
<reference evidence="1" key="1">
    <citation type="submission" date="2019-09" db="EMBL/GenBank/DDBJ databases">
        <authorList>
            <person name="Rodrigo-Torres L."/>
            <person name="Arahal R. D."/>
            <person name="Lucena T."/>
        </authorList>
    </citation>
    <scope>NUCLEOTIDE SEQUENCE</scope>
    <source>
        <strain evidence="1">ISS653</strain>
    </source>
</reference>
<keyword evidence="2" id="KW-1185">Reference proteome</keyword>
<accession>A0AC61YC77</accession>
<proteinExistence type="predicted"/>
<evidence type="ECO:0000313" key="1">
    <source>
        <dbReference type="EMBL" id="VVV02084.1"/>
    </source>
</evidence>
<protein>
    <submittedName>
        <fullName evidence="1">Uncharacterized protein</fullName>
    </submittedName>
</protein>
<evidence type="ECO:0000313" key="2">
    <source>
        <dbReference type="Proteomes" id="UP000356253"/>
    </source>
</evidence>
<dbReference type="EMBL" id="CABVMM010000015">
    <property type="protein sequence ID" value="VVV02084.1"/>
    <property type="molecule type" value="Genomic_DNA"/>
</dbReference>
<dbReference type="Proteomes" id="UP000356253">
    <property type="component" value="Unassembled WGS sequence"/>
</dbReference>
<comment type="caution">
    <text evidence="1">The sequence shown here is derived from an EMBL/GenBank/DDBJ whole genome shotgun (WGS) entry which is preliminary data.</text>
</comment>
<name>A0AC61YC77_9FLAO</name>
<sequence length="116" mass="13348">MERLENPFTIPLLICGMIFFVVGLLLLFFPPKKINSLYGYRTPNSMKSQERWDFSQKYSSNLMWKCGVGIALLSLLGLVLPDWSSSTQSVLVVFVLLVPIIIIFWKTEKAIKNKFE</sequence>
<organism evidence="1 2">
    <name type="scientific">Mesonia oceanica</name>
    <dbReference type="NCBI Taxonomy" id="2687242"/>
    <lineage>
        <taxon>Bacteria</taxon>
        <taxon>Pseudomonadati</taxon>
        <taxon>Bacteroidota</taxon>
        <taxon>Flavobacteriia</taxon>
        <taxon>Flavobacteriales</taxon>
        <taxon>Flavobacteriaceae</taxon>
        <taxon>Mesonia</taxon>
    </lineage>
</organism>